<comment type="subcellular location">
    <subcellularLocation>
        <location evidence="2">Cytoplasm</location>
    </subcellularLocation>
    <subcellularLocation>
        <location evidence="1">Nucleus</location>
    </subcellularLocation>
</comment>
<dbReference type="InterPro" id="IPR020568">
    <property type="entry name" value="Ribosomal_Su5_D2-typ_SF"/>
</dbReference>
<dbReference type="InterPro" id="IPR050590">
    <property type="entry name" value="Exosome_comp_Rrp42_subfam"/>
</dbReference>
<evidence type="ECO:0000259" key="8">
    <source>
        <dbReference type="Pfam" id="PF03725"/>
    </source>
</evidence>
<dbReference type="InterPro" id="IPR027408">
    <property type="entry name" value="PNPase/RNase_PH_dom_sf"/>
</dbReference>
<gene>
    <name evidence="9" type="ORF">C8Q71DRAFT_740389</name>
</gene>
<dbReference type="SUPFAM" id="SSF55666">
    <property type="entry name" value="Ribonuclease PH domain 2-like"/>
    <property type="match status" value="1"/>
</dbReference>
<evidence type="ECO:0000313" key="9">
    <source>
        <dbReference type="EMBL" id="KAH9840617.1"/>
    </source>
</evidence>
<name>A0ABQ8KQH9_9APHY</name>
<dbReference type="Pfam" id="PF01138">
    <property type="entry name" value="RNase_PH"/>
    <property type="match status" value="1"/>
</dbReference>
<dbReference type="InterPro" id="IPR001247">
    <property type="entry name" value="ExoRNase_PH_dom1"/>
</dbReference>
<dbReference type="Pfam" id="PF03725">
    <property type="entry name" value="RNase_PH_C"/>
    <property type="match status" value="1"/>
</dbReference>
<sequence>MHKRAPAFCSAARPGASGFCTRCLFRRARMPRPASPSIPEKEFLYSSLKQSLRLDGRNLLEMRAPTLTFGPELGWVECALGKTRVIAQVDAKMVKPPPERPLEGIISIHSELSPMASSEYDSGRPSDEEVTITRMLDKVLRRSDVVDKESLCVLAGQRVWHLRLTIHCLADAGNMLDCACLAGVVALRHFRRPEVEVVGDEVTIHHPSERAPVPLSMHHTPYCLTFAYFPETSILPVLDPSHLEETLSAGLLSIALNAQRELCVVQKAGGVPLAPDEILRIVGIAVDKAKELDKTVEERLKEDWAGRTVEVR</sequence>
<dbReference type="EMBL" id="JADCUA010000004">
    <property type="protein sequence ID" value="KAH9840617.1"/>
    <property type="molecule type" value="Genomic_DNA"/>
</dbReference>
<dbReference type="SUPFAM" id="SSF54211">
    <property type="entry name" value="Ribosomal protein S5 domain 2-like"/>
    <property type="match status" value="1"/>
</dbReference>
<keyword evidence="4" id="KW-0963">Cytoplasm</keyword>
<evidence type="ECO:0000256" key="5">
    <source>
        <dbReference type="ARBA" id="ARBA00022884"/>
    </source>
</evidence>
<feature type="domain" description="Exoribonuclease phosphorolytic" evidence="7">
    <location>
        <begin position="62"/>
        <end position="193"/>
    </location>
</feature>
<protein>
    <submittedName>
        <fullName evidence="9">Ribosomal protein S5 domain 2-like protein</fullName>
    </submittedName>
</protein>
<dbReference type="PANTHER" id="PTHR11097:SF14">
    <property type="entry name" value="EXOSOME COMPLEX COMPONENT RRP45"/>
    <property type="match status" value="1"/>
</dbReference>
<accession>A0ABQ8KQH9</accession>
<comment type="similarity">
    <text evidence="3">Belongs to the RNase PH family.</text>
</comment>
<dbReference type="PANTHER" id="PTHR11097">
    <property type="entry name" value="EXOSOME COMPLEX EXONUCLEASE RIBOSOMAL RNA PROCESSING PROTEIN"/>
    <property type="match status" value="1"/>
</dbReference>
<dbReference type="GeneID" id="72003492"/>
<dbReference type="InterPro" id="IPR036345">
    <property type="entry name" value="ExoRNase_PH_dom2_sf"/>
</dbReference>
<reference evidence="9 10" key="1">
    <citation type="journal article" date="2021" name="Environ. Microbiol.">
        <title>Gene family expansions and transcriptome signatures uncover fungal adaptations to wood decay.</title>
        <authorList>
            <person name="Hage H."/>
            <person name="Miyauchi S."/>
            <person name="Viragh M."/>
            <person name="Drula E."/>
            <person name="Min B."/>
            <person name="Chaduli D."/>
            <person name="Navarro D."/>
            <person name="Favel A."/>
            <person name="Norest M."/>
            <person name="Lesage-Meessen L."/>
            <person name="Balint B."/>
            <person name="Merenyi Z."/>
            <person name="de Eugenio L."/>
            <person name="Morin E."/>
            <person name="Martinez A.T."/>
            <person name="Baldrian P."/>
            <person name="Stursova M."/>
            <person name="Martinez M.J."/>
            <person name="Novotny C."/>
            <person name="Magnuson J.K."/>
            <person name="Spatafora J.W."/>
            <person name="Maurice S."/>
            <person name="Pangilinan J."/>
            <person name="Andreopoulos W."/>
            <person name="LaButti K."/>
            <person name="Hundley H."/>
            <person name="Na H."/>
            <person name="Kuo A."/>
            <person name="Barry K."/>
            <person name="Lipzen A."/>
            <person name="Henrissat B."/>
            <person name="Riley R."/>
            <person name="Ahrendt S."/>
            <person name="Nagy L.G."/>
            <person name="Grigoriev I.V."/>
            <person name="Martin F."/>
            <person name="Rosso M.N."/>
        </authorList>
    </citation>
    <scope>NUCLEOTIDE SEQUENCE [LARGE SCALE GENOMIC DNA]</scope>
    <source>
        <strain evidence="9 10">CIRM-BRFM 1785</strain>
    </source>
</reference>
<dbReference type="RefSeq" id="XP_047782083.1">
    <property type="nucleotide sequence ID" value="XM_047922760.1"/>
</dbReference>
<evidence type="ECO:0000256" key="4">
    <source>
        <dbReference type="ARBA" id="ARBA00022490"/>
    </source>
</evidence>
<dbReference type="CDD" id="cd11368">
    <property type="entry name" value="RNase_PH_RRP45"/>
    <property type="match status" value="1"/>
</dbReference>
<feature type="domain" description="Exoribonuclease phosphorolytic" evidence="8">
    <location>
        <begin position="220"/>
        <end position="287"/>
    </location>
</feature>
<dbReference type="Gene3D" id="3.30.230.70">
    <property type="entry name" value="GHMP Kinase, N-terminal domain"/>
    <property type="match status" value="1"/>
</dbReference>
<evidence type="ECO:0000259" key="7">
    <source>
        <dbReference type="Pfam" id="PF01138"/>
    </source>
</evidence>
<keyword evidence="10" id="KW-1185">Reference proteome</keyword>
<evidence type="ECO:0000313" key="10">
    <source>
        <dbReference type="Proteomes" id="UP000814176"/>
    </source>
</evidence>
<dbReference type="Proteomes" id="UP000814176">
    <property type="component" value="Unassembled WGS sequence"/>
</dbReference>
<evidence type="ECO:0000256" key="6">
    <source>
        <dbReference type="ARBA" id="ARBA00023242"/>
    </source>
</evidence>
<evidence type="ECO:0000256" key="3">
    <source>
        <dbReference type="ARBA" id="ARBA00006678"/>
    </source>
</evidence>
<evidence type="ECO:0000256" key="1">
    <source>
        <dbReference type="ARBA" id="ARBA00004123"/>
    </source>
</evidence>
<organism evidence="9 10">
    <name type="scientific">Rhodofomes roseus</name>
    <dbReference type="NCBI Taxonomy" id="34475"/>
    <lineage>
        <taxon>Eukaryota</taxon>
        <taxon>Fungi</taxon>
        <taxon>Dikarya</taxon>
        <taxon>Basidiomycota</taxon>
        <taxon>Agaricomycotina</taxon>
        <taxon>Agaricomycetes</taxon>
        <taxon>Polyporales</taxon>
        <taxon>Rhodofomes</taxon>
    </lineage>
</organism>
<evidence type="ECO:0000256" key="2">
    <source>
        <dbReference type="ARBA" id="ARBA00004496"/>
    </source>
</evidence>
<proteinExistence type="inferred from homology"/>
<dbReference type="InterPro" id="IPR033100">
    <property type="entry name" value="Rrp45"/>
</dbReference>
<comment type="caution">
    <text evidence="9">The sequence shown here is derived from an EMBL/GenBank/DDBJ whole genome shotgun (WGS) entry which is preliminary data.</text>
</comment>
<keyword evidence="5" id="KW-0694">RNA-binding</keyword>
<dbReference type="InterPro" id="IPR015847">
    <property type="entry name" value="ExoRNase_PH_dom2"/>
</dbReference>
<keyword evidence="6" id="KW-0539">Nucleus</keyword>